<feature type="binding site" evidence="5">
    <location>
        <position position="129"/>
    </location>
    <ligand>
        <name>Mg(2+)</name>
        <dbReference type="ChEBI" id="CHEBI:18420"/>
    </ligand>
</feature>
<feature type="domain" description="HpcH/HpaI aldolase/citrate lyase" evidence="6">
    <location>
        <begin position="22"/>
        <end position="222"/>
    </location>
</feature>
<dbReference type="Pfam" id="PF03328">
    <property type="entry name" value="HpcH_HpaI"/>
    <property type="match status" value="1"/>
</dbReference>
<dbReference type="GO" id="GO:0016829">
    <property type="term" value="F:lyase activity"/>
    <property type="evidence" value="ECO:0007669"/>
    <property type="project" value="UniProtKB-KW"/>
</dbReference>
<dbReference type="PANTHER" id="PTHR32308:SF10">
    <property type="entry name" value="CITRATE LYASE SUBUNIT BETA"/>
    <property type="match status" value="1"/>
</dbReference>
<accession>A0A2Y8ZTW7</accession>
<name>A0A2Y8ZTW7_9MICO</name>
<keyword evidence="8" id="KW-1185">Reference proteome</keyword>
<keyword evidence="3 5" id="KW-0460">Magnesium</keyword>
<evidence type="ECO:0000256" key="3">
    <source>
        <dbReference type="ARBA" id="ARBA00022842"/>
    </source>
</evidence>
<dbReference type="InterPro" id="IPR011206">
    <property type="entry name" value="Citrate_lyase_beta/mcl1/mcl2"/>
</dbReference>
<keyword evidence="7" id="KW-0456">Lyase</keyword>
<dbReference type="PANTHER" id="PTHR32308">
    <property type="entry name" value="LYASE BETA SUBUNIT, PUTATIVE (AFU_ORTHOLOGUE AFUA_4G13030)-RELATED"/>
    <property type="match status" value="1"/>
</dbReference>
<evidence type="ECO:0000313" key="7">
    <source>
        <dbReference type="EMBL" id="SSA35335.1"/>
    </source>
</evidence>
<dbReference type="GO" id="GO:0006107">
    <property type="term" value="P:oxaloacetate metabolic process"/>
    <property type="evidence" value="ECO:0007669"/>
    <property type="project" value="TreeGrafter"/>
</dbReference>
<reference evidence="8" key="1">
    <citation type="submission" date="2016-10" db="EMBL/GenBank/DDBJ databases">
        <authorList>
            <person name="Varghese N."/>
            <person name="Submissions S."/>
        </authorList>
    </citation>
    <scope>NUCLEOTIDE SEQUENCE [LARGE SCALE GENOMIC DNA]</scope>
    <source>
        <strain evidence="8">DSM 22951</strain>
    </source>
</reference>
<feature type="binding site" evidence="4">
    <location>
        <position position="129"/>
    </location>
    <ligand>
        <name>substrate</name>
    </ligand>
</feature>
<sequence>MQTDLMEPRTGRAVPVDASSSWLFVPGDRPERFAKAHAAGAHQVILDLEDAVSVATKPVARQAVTNWVGDGRDAWVRVNAPGSAAYAEDVAAVKGSGALGVMVPKATADGVRTARQDLGGDLPLIALVESAVGLQEADRIARSDGVVALAFGSIDFAVDVDAEETWETMLFARSALVLAARAAGLTGPIDGVSTAVSDPEQAGRDAAAARALGFGGKLCIHPSQVVPVNLGFAPSAEQLDWALRIAHAIGGVERLDEDDLSTALQVDGQMVDRPVVLRARRILQRHAINDL</sequence>
<dbReference type="AlphaFoldDB" id="A0A2Y8ZTW7"/>
<feature type="binding site" evidence="4">
    <location>
        <position position="77"/>
    </location>
    <ligand>
        <name>substrate</name>
    </ligand>
</feature>
<evidence type="ECO:0000256" key="1">
    <source>
        <dbReference type="ARBA" id="ARBA00001946"/>
    </source>
</evidence>
<dbReference type="InterPro" id="IPR005000">
    <property type="entry name" value="Aldolase/citrate-lyase_domain"/>
</dbReference>
<dbReference type="EMBL" id="UESZ01000001">
    <property type="protein sequence ID" value="SSA35335.1"/>
    <property type="molecule type" value="Genomic_DNA"/>
</dbReference>
<evidence type="ECO:0000313" key="8">
    <source>
        <dbReference type="Proteomes" id="UP000250028"/>
    </source>
</evidence>
<dbReference type="GO" id="GO:0000287">
    <property type="term" value="F:magnesium ion binding"/>
    <property type="evidence" value="ECO:0007669"/>
    <property type="project" value="TreeGrafter"/>
</dbReference>
<dbReference type="InterPro" id="IPR015813">
    <property type="entry name" value="Pyrv/PenolPyrv_kinase-like_dom"/>
</dbReference>
<dbReference type="Proteomes" id="UP000250028">
    <property type="component" value="Unassembled WGS sequence"/>
</dbReference>
<comment type="cofactor">
    <cofactor evidence="1">
        <name>Mg(2+)</name>
        <dbReference type="ChEBI" id="CHEBI:18420"/>
    </cofactor>
</comment>
<proteinExistence type="predicted"/>
<evidence type="ECO:0000259" key="6">
    <source>
        <dbReference type="Pfam" id="PF03328"/>
    </source>
</evidence>
<dbReference type="PIRSF" id="PIRSF015582">
    <property type="entry name" value="Cit_lyase_B"/>
    <property type="match status" value="1"/>
</dbReference>
<dbReference type="Gene3D" id="3.20.20.60">
    <property type="entry name" value="Phosphoenolpyruvate-binding domains"/>
    <property type="match status" value="1"/>
</dbReference>
<protein>
    <submittedName>
        <fullName evidence="7">Citrate lyase subunit beta / citryl-CoA lyase</fullName>
    </submittedName>
</protein>
<evidence type="ECO:0000256" key="2">
    <source>
        <dbReference type="ARBA" id="ARBA00022723"/>
    </source>
</evidence>
<evidence type="ECO:0000256" key="5">
    <source>
        <dbReference type="PIRSR" id="PIRSR015582-2"/>
    </source>
</evidence>
<dbReference type="InterPro" id="IPR040442">
    <property type="entry name" value="Pyrv_kinase-like_dom_sf"/>
</dbReference>
<keyword evidence="2 5" id="KW-0479">Metal-binding</keyword>
<evidence type="ECO:0000256" key="4">
    <source>
        <dbReference type="PIRSR" id="PIRSR015582-1"/>
    </source>
</evidence>
<gene>
    <name evidence="7" type="ORF">SAMN04489750_2686</name>
</gene>
<feature type="binding site" evidence="5">
    <location>
        <position position="155"/>
    </location>
    <ligand>
        <name>Mg(2+)</name>
        <dbReference type="ChEBI" id="CHEBI:18420"/>
    </ligand>
</feature>
<organism evidence="7 8">
    <name type="scientific">Branchiibius hedensis</name>
    <dbReference type="NCBI Taxonomy" id="672460"/>
    <lineage>
        <taxon>Bacteria</taxon>
        <taxon>Bacillati</taxon>
        <taxon>Actinomycetota</taxon>
        <taxon>Actinomycetes</taxon>
        <taxon>Micrococcales</taxon>
        <taxon>Dermacoccaceae</taxon>
        <taxon>Branchiibius</taxon>
    </lineage>
</organism>
<dbReference type="SUPFAM" id="SSF51621">
    <property type="entry name" value="Phosphoenolpyruvate/pyruvate domain"/>
    <property type="match status" value="1"/>
</dbReference>